<evidence type="ECO:0000313" key="1">
    <source>
        <dbReference type="EMBL" id="GFS26321.1"/>
    </source>
</evidence>
<reference evidence="1 2" key="1">
    <citation type="journal article" date="2021" name="Elife">
        <title>Chloroplast acquisition without the gene transfer in kleptoplastic sea slugs, Plakobranchus ocellatus.</title>
        <authorList>
            <person name="Maeda T."/>
            <person name="Takahashi S."/>
            <person name="Yoshida T."/>
            <person name="Shimamura S."/>
            <person name="Takaki Y."/>
            <person name="Nagai Y."/>
            <person name="Toyoda A."/>
            <person name="Suzuki Y."/>
            <person name="Arimoto A."/>
            <person name="Ishii H."/>
            <person name="Satoh N."/>
            <person name="Nishiyama T."/>
            <person name="Hasebe M."/>
            <person name="Maruyama T."/>
            <person name="Minagawa J."/>
            <person name="Obokata J."/>
            <person name="Shigenobu S."/>
        </authorList>
    </citation>
    <scope>NUCLEOTIDE SEQUENCE [LARGE SCALE GENOMIC DNA]</scope>
</reference>
<comment type="caution">
    <text evidence="1">The sequence shown here is derived from an EMBL/GenBank/DDBJ whole genome shotgun (WGS) entry which is preliminary data.</text>
</comment>
<dbReference type="EMBL" id="BMAT01010409">
    <property type="protein sequence ID" value="GFS26321.1"/>
    <property type="molecule type" value="Genomic_DNA"/>
</dbReference>
<organism evidence="1 2">
    <name type="scientific">Elysia marginata</name>
    <dbReference type="NCBI Taxonomy" id="1093978"/>
    <lineage>
        <taxon>Eukaryota</taxon>
        <taxon>Metazoa</taxon>
        <taxon>Spiralia</taxon>
        <taxon>Lophotrochozoa</taxon>
        <taxon>Mollusca</taxon>
        <taxon>Gastropoda</taxon>
        <taxon>Heterobranchia</taxon>
        <taxon>Euthyneura</taxon>
        <taxon>Panpulmonata</taxon>
        <taxon>Sacoglossa</taxon>
        <taxon>Placobranchoidea</taxon>
        <taxon>Plakobranchidae</taxon>
        <taxon>Elysia</taxon>
    </lineage>
</organism>
<dbReference type="Proteomes" id="UP000762676">
    <property type="component" value="Unassembled WGS sequence"/>
</dbReference>
<proteinExistence type="predicted"/>
<name>A0AAV4JY99_9GAST</name>
<gene>
    <name evidence="1" type="ORF">ElyMa_005210000</name>
</gene>
<accession>A0AAV4JY99</accession>
<protein>
    <submittedName>
        <fullName evidence="1">Uncharacterized protein</fullName>
    </submittedName>
</protein>
<keyword evidence="2" id="KW-1185">Reference proteome</keyword>
<evidence type="ECO:0000313" key="2">
    <source>
        <dbReference type="Proteomes" id="UP000762676"/>
    </source>
</evidence>
<dbReference type="AlphaFoldDB" id="A0AAV4JY99"/>
<sequence>MTINMTKDPVKIAWGSTVPDKLSETSESSNEKRAHLMKFKELVEATVVSKRSAQDMKGFAESTTAHGLKYAFSEESSKIRR</sequence>